<evidence type="ECO:0000256" key="10">
    <source>
        <dbReference type="ARBA" id="ARBA00025631"/>
    </source>
</evidence>
<evidence type="ECO:0000256" key="5">
    <source>
        <dbReference type="ARBA" id="ARBA00022794"/>
    </source>
</evidence>
<evidence type="ECO:0000313" key="13">
    <source>
        <dbReference type="EMBL" id="KAF0290398.1"/>
    </source>
</evidence>
<dbReference type="OrthoDB" id="550113at2759"/>
<feature type="transmembrane region" description="Helical" evidence="12">
    <location>
        <begin position="203"/>
        <end position="223"/>
    </location>
</feature>
<evidence type="ECO:0000256" key="2">
    <source>
        <dbReference type="ARBA" id="ARBA00004141"/>
    </source>
</evidence>
<protein>
    <submittedName>
        <fullName evidence="13">Transmembrane protein 237</fullName>
    </submittedName>
</protein>
<comment type="similarity">
    <text evidence="3">Belongs to the TMEM237 family.</text>
</comment>
<gene>
    <name evidence="13" type="primary">Tmem237</name>
    <name evidence="13" type="ORF">FJT64_011381</name>
</gene>
<evidence type="ECO:0000256" key="11">
    <source>
        <dbReference type="SAM" id="MobiDB-lite"/>
    </source>
</evidence>
<dbReference type="PANTHER" id="PTHR28388">
    <property type="entry name" value="TRANSMEMBRANE PROTEIN 237"/>
    <property type="match status" value="1"/>
</dbReference>
<feature type="compositionally biased region" description="Basic and acidic residues" evidence="11">
    <location>
        <begin position="119"/>
        <end position="129"/>
    </location>
</feature>
<keyword evidence="8 12" id="KW-0472">Membrane</keyword>
<feature type="compositionally biased region" description="Basic and acidic residues" evidence="11">
    <location>
        <begin position="48"/>
        <end position="104"/>
    </location>
</feature>
<dbReference type="EMBL" id="VIIS01001957">
    <property type="protein sequence ID" value="KAF0290398.1"/>
    <property type="molecule type" value="Genomic_DNA"/>
</dbReference>
<dbReference type="PANTHER" id="PTHR28388:SF1">
    <property type="entry name" value="TRANSMEMBRANE PROTEIN 237"/>
    <property type="match status" value="1"/>
</dbReference>
<dbReference type="InterPro" id="IPR029409">
    <property type="entry name" value="TMEM237"/>
</dbReference>
<keyword evidence="14" id="KW-1185">Reference proteome</keyword>
<keyword evidence="7" id="KW-0969">Cilium</keyword>
<dbReference type="Proteomes" id="UP000440578">
    <property type="component" value="Unassembled WGS sequence"/>
</dbReference>
<evidence type="ECO:0000256" key="12">
    <source>
        <dbReference type="SAM" id="Phobius"/>
    </source>
</evidence>
<sequence>MSEPRGRLEVPAERPRPRLPPLTAALDSSDDSGRSHGAPDDSAAGDTTYRRETSFDASYRREPSAEASGHRRDLSGDLSYRRDLSGDLSYRRELSGDSSRREGALELASEPAEMSITDELSRLGEEVRSGSEAGGDLPPSLLPEHVPQPAVTKLYIEKGSRFHAAKRQTATRSAGAAYSKKSQARAVDLALQTQRLFAPLGRLCFGLLAGLTLAHLMFVAALTRDGGRPLDFVSHYSPLALPFRAVFFTMSVVCCVAALDRYDVSRASAARLRRSLTLQDGGVTVLLYLAVLAVSTCLAPTDDRLHLYRRNGTAGLWESTAAVRGDCRLMVVLCAVRAGLALLAWLVVAANPALDRVLQHLRQLSAAGRVAEPPAERGAERPAGVATIS</sequence>
<dbReference type="AlphaFoldDB" id="A0A6A4VJ79"/>
<feature type="transmembrane region" description="Helical" evidence="12">
    <location>
        <begin position="243"/>
        <end position="262"/>
    </location>
</feature>
<proteinExistence type="inferred from homology"/>
<feature type="transmembrane region" description="Helical" evidence="12">
    <location>
        <begin position="283"/>
        <end position="301"/>
    </location>
</feature>
<keyword evidence="6 12" id="KW-1133">Transmembrane helix</keyword>
<dbReference type="GO" id="GO:0060271">
    <property type="term" value="P:cilium assembly"/>
    <property type="evidence" value="ECO:0007669"/>
    <property type="project" value="TreeGrafter"/>
</dbReference>
<comment type="subcellular location">
    <subcellularLocation>
        <location evidence="1">Cell projection</location>
        <location evidence="1">Cilium</location>
    </subcellularLocation>
    <subcellularLocation>
        <location evidence="2">Membrane</location>
        <topology evidence="2">Multi-pass membrane protein</topology>
    </subcellularLocation>
</comment>
<name>A0A6A4VJ79_AMPAM</name>
<dbReference type="GO" id="GO:0016020">
    <property type="term" value="C:membrane"/>
    <property type="evidence" value="ECO:0007669"/>
    <property type="project" value="UniProtKB-SubCell"/>
</dbReference>
<evidence type="ECO:0000256" key="8">
    <source>
        <dbReference type="ARBA" id="ARBA00023136"/>
    </source>
</evidence>
<dbReference type="Pfam" id="PF15383">
    <property type="entry name" value="TMEM237"/>
    <property type="match status" value="1"/>
</dbReference>
<evidence type="ECO:0000256" key="1">
    <source>
        <dbReference type="ARBA" id="ARBA00004138"/>
    </source>
</evidence>
<accession>A0A6A4VJ79</accession>
<feature type="transmembrane region" description="Helical" evidence="12">
    <location>
        <begin position="329"/>
        <end position="354"/>
    </location>
</feature>
<feature type="compositionally biased region" description="Basic and acidic residues" evidence="11">
    <location>
        <begin position="1"/>
        <end position="16"/>
    </location>
</feature>
<evidence type="ECO:0000313" key="14">
    <source>
        <dbReference type="Proteomes" id="UP000440578"/>
    </source>
</evidence>
<evidence type="ECO:0000256" key="4">
    <source>
        <dbReference type="ARBA" id="ARBA00022692"/>
    </source>
</evidence>
<feature type="region of interest" description="Disordered" evidence="11">
    <location>
        <begin position="1"/>
        <end position="144"/>
    </location>
</feature>
<evidence type="ECO:0000256" key="3">
    <source>
        <dbReference type="ARBA" id="ARBA00008783"/>
    </source>
</evidence>
<comment type="function">
    <text evidence="10">Component of the transition zone in primary cilia. Required for ciliogenesis.</text>
</comment>
<keyword evidence="5" id="KW-0970">Cilium biogenesis/degradation</keyword>
<evidence type="ECO:0000256" key="7">
    <source>
        <dbReference type="ARBA" id="ARBA00023069"/>
    </source>
</evidence>
<keyword evidence="9" id="KW-0966">Cell projection</keyword>
<evidence type="ECO:0000256" key="9">
    <source>
        <dbReference type="ARBA" id="ARBA00023273"/>
    </source>
</evidence>
<comment type="caution">
    <text evidence="13">The sequence shown here is derived from an EMBL/GenBank/DDBJ whole genome shotgun (WGS) entry which is preliminary data.</text>
</comment>
<evidence type="ECO:0000256" key="6">
    <source>
        <dbReference type="ARBA" id="ARBA00022989"/>
    </source>
</evidence>
<reference evidence="13 14" key="1">
    <citation type="submission" date="2019-07" db="EMBL/GenBank/DDBJ databases">
        <title>Draft genome assembly of a fouling barnacle, Amphibalanus amphitrite (Darwin, 1854): The first reference genome for Thecostraca.</title>
        <authorList>
            <person name="Kim W."/>
        </authorList>
    </citation>
    <scope>NUCLEOTIDE SEQUENCE [LARGE SCALE GENOMIC DNA]</scope>
    <source>
        <strain evidence="13">SNU_AA5</strain>
        <tissue evidence="13">Soma without cirri and trophi</tissue>
    </source>
</reference>
<dbReference type="GO" id="GO:0035869">
    <property type="term" value="C:ciliary transition zone"/>
    <property type="evidence" value="ECO:0007669"/>
    <property type="project" value="TreeGrafter"/>
</dbReference>
<organism evidence="13 14">
    <name type="scientific">Amphibalanus amphitrite</name>
    <name type="common">Striped barnacle</name>
    <name type="synonym">Balanus amphitrite</name>
    <dbReference type="NCBI Taxonomy" id="1232801"/>
    <lineage>
        <taxon>Eukaryota</taxon>
        <taxon>Metazoa</taxon>
        <taxon>Ecdysozoa</taxon>
        <taxon>Arthropoda</taxon>
        <taxon>Crustacea</taxon>
        <taxon>Multicrustacea</taxon>
        <taxon>Cirripedia</taxon>
        <taxon>Thoracica</taxon>
        <taxon>Thoracicalcarea</taxon>
        <taxon>Balanomorpha</taxon>
        <taxon>Balanoidea</taxon>
        <taxon>Balanidae</taxon>
        <taxon>Amphibalaninae</taxon>
        <taxon>Amphibalanus</taxon>
    </lineage>
</organism>
<keyword evidence="4 12" id="KW-0812">Transmembrane</keyword>